<organism evidence="1 2">
    <name type="scientific">Mycoplasma haemofelis (strain Langford 1)</name>
    <name type="common">Haemobartonella felis</name>
    <dbReference type="NCBI Taxonomy" id="941640"/>
    <lineage>
        <taxon>Bacteria</taxon>
        <taxon>Bacillati</taxon>
        <taxon>Mycoplasmatota</taxon>
        <taxon>Mollicutes</taxon>
        <taxon>Mycoplasmataceae</taxon>
        <taxon>Mycoplasma</taxon>
    </lineage>
</organism>
<dbReference type="HOGENOM" id="CLU_111546_1_0_14"/>
<dbReference type="EMBL" id="FR773153">
    <property type="protein sequence ID" value="CBY93084.1"/>
    <property type="molecule type" value="Genomic_DNA"/>
</dbReference>
<dbReference type="Proteomes" id="UP000008637">
    <property type="component" value="Chromosome"/>
</dbReference>
<reference evidence="1 2" key="1">
    <citation type="journal article" date="2011" name="J. Bacteriol.">
        <title>Complete genome sequence of Mycoplasma haemofelis, a hemotropic mycoplasma.</title>
        <authorList>
            <person name="Barker E.N."/>
            <person name="Helps C.R."/>
            <person name="Peters I.R."/>
            <person name="Darby A.C."/>
            <person name="Radford A.D."/>
            <person name="Tasker S."/>
        </authorList>
    </citation>
    <scope>NUCLEOTIDE SEQUENCE [LARGE SCALE GENOMIC DNA]</scope>
    <source>
        <strain evidence="1 2">Langford 1</strain>
    </source>
</reference>
<accession>E8ZIW3</accession>
<dbReference type="AlphaFoldDB" id="E8ZIW3"/>
<proteinExistence type="predicted"/>
<evidence type="ECO:0000313" key="2">
    <source>
        <dbReference type="Proteomes" id="UP000008637"/>
    </source>
</evidence>
<protein>
    <submittedName>
        <fullName evidence="1">Uncharacterized protein</fullName>
    </submittedName>
</protein>
<gene>
    <name evidence="1" type="ORF">HF1_10760</name>
</gene>
<keyword evidence="2" id="KW-1185">Reference proteome</keyword>
<dbReference type="KEGG" id="mha:HF1_10760"/>
<name>E8ZIW3_MYCHL</name>
<evidence type="ECO:0000313" key="1">
    <source>
        <dbReference type="EMBL" id="CBY93084.1"/>
    </source>
</evidence>
<sequence>MSIGLGKIAFLGAAGVSAGGITAGSFLVPSSEKTLDSKSGLNLAPKSNSESVPKTKKCMVLVTDLPQEISGSNPKITKILQQFKNSEQFLQDKEGTFKTDVQEACAERKDGVHKTEDEIHVYVYKQSNDSWNYTVRLQRNWLGENIGIEQVVEG</sequence>